<reference evidence="2" key="1">
    <citation type="journal article" date="2020" name="Stud. Mycol.">
        <title>101 Dothideomycetes genomes: a test case for predicting lifestyles and emergence of pathogens.</title>
        <authorList>
            <person name="Haridas S."/>
            <person name="Albert R."/>
            <person name="Binder M."/>
            <person name="Bloem J."/>
            <person name="Labutti K."/>
            <person name="Salamov A."/>
            <person name="Andreopoulos B."/>
            <person name="Baker S."/>
            <person name="Barry K."/>
            <person name="Bills G."/>
            <person name="Bluhm B."/>
            <person name="Cannon C."/>
            <person name="Castanera R."/>
            <person name="Culley D."/>
            <person name="Daum C."/>
            <person name="Ezra D."/>
            <person name="Gonzalez J."/>
            <person name="Henrissat B."/>
            <person name="Kuo A."/>
            <person name="Liang C."/>
            <person name="Lipzen A."/>
            <person name="Lutzoni F."/>
            <person name="Magnuson J."/>
            <person name="Mondo S."/>
            <person name="Nolan M."/>
            <person name="Ohm R."/>
            <person name="Pangilinan J."/>
            <person name="Park H.-J."/>
            <person name="Ramirez L."/>
            <person name="Alfaro M."/>
            <person name="Sun H."/>
            <person name="Tritt A."/>
            <person name="Yoshinaga Y."/>
            <person name="Zwiers L.-H."/>
            <person name="Turgeon B."/>
            <person name="Goodwin S."/>
            <person name="Spatafora J."/>
            <person name="Crous P."/>
            <person name="Grigoriev I."/>
        </authorList>
    </citation>
    <scope>NUCLEOTIDE SEQUENCE</scope>
    <source>
        <strain evidence="2">CBS 480.64</strain>
    </source>
</reference>
<keyword evidence="3" id="KW-1185">Reference proteome</keyword>
<feature type="compositionally biased region" description="Basic and acidic residues" evidence="1">
    <location>
        <begin position="110"/>
        <end position="119"/>
    </location>
</feature>
<protein>
    <submittedName>
        <fullName evidence="2">Uncharacterized protein</fullName>
    </submittedName>
</protein>
<dbReference type="Proteomes" id="UP000799421">
    <property type="component" value="Unassembled WGS sequence"/>
</dbReference>
<evidence type="ECO:0000313" key="2">
    <source>
        <dbReference type="EMBL" id="KAF2857135.1"/>
    </source>
</evidence>
<feature type="compositionally biased region" description="Basic and acidic residues" evidence="1">
    <location>
        <begin position="89"/>
        <end position="101"/>
    </location>
</feature>
<dbReference type="AlphaFoldDB" id="A0A6A7BQT7"/>
<accession>A0A6A7BQT7</accession>
<dbReference type="EMBL" id="MU006063">
    <property type="protein sequence ID" value="KAF2857135.1"/>
    <property type="molecule type" value="Genomic_DNA"/>
</dbReference>
<evidence type="ECO:0000256" key="1">
    <source>
        <dbReference type="SAM" id="MobiDB-lite"/>
    </source>
</evidence>
<feature type="region of interest" description="Disordered" evidence="1">
    <location>
        <begin position="89"/>
        <end position="141"/>
    </location>
</feature>
<proteinExistence type="predicted"/>
<gene>
    <name evidence="2" type="ORF">K470DRAFT_267047</name>
</gene>
<evidence type="ECO:0000313" key="3">
    <source>
        <dbReference type="Proteomes" id="UP000799421"/>
    </source>
</evidence>
<feature type="compositionally biased region" description="Basic residues" evidence="1">
    <location>
        <begin position="124"/>
        <end position="141"/>
    </location>
</feature>
<sequence length="141" mass="16532">MKVLLILLPTTSKKFATSPGRNLHLPGCQNRSTWNVTRQRSTQSLWVRLNERFILLLVGMTALPRFKKMRRVDRRAAWEKSLERFAKQKTKLENGAKEQKIAAHAKHSAKKDVAEKEAAESLLTRRKRPRRNRKKKETRTF</sequence>
<name>A0A6A7BQT7_9PEZI</name>
<organism evidence="2 3">
    <name type="scientific">Piedraia hortae CBS 480.64</name>
    <dbReference type="NCBI Taxonomy" id="1314780"/>
    <lineage>
        <taxon>Eukaryota</taxon>
        <taxon>Fungi</taxon>
        <taxon>Dikarya</taxon>
        <taxon>Ascomycota</taxon>
        <taxon>Pezizomycotina</taxon>
        <taxon>Dothideomycetes</taxon>
        <taxon>Dothideomycetidae</taxon>
        <taxon>Capnodiales</taxon>
        <taxon>Piedraiaceae</taxon>
        <taxon>Piedraia</taxon>
    </lineage>
</organism>